<keyword evidence="2" id="KW-1185">Reference proteome</keyword>
<sequence>MNIIIRNIAIDYSNLLSTENGFVNNAKVSVIRCLEDCNEVDDINDKLVETVHAVGAKFCKTRRRRTQKLSDHTLNLMAVRREMKLHSSTDLTAYRHLNRQISKCMRRDLHDLVITEEDPLILESMIQALIDRSREVGIEINICKTKMMTNSIPIDITINGQKLEYVEEYVKKEKWSKQVTVWYPRNSTRSQGRKSRRWEDDLKLTLEPLWIRVAADTRQRKDLEEAFVERHTEIRDIL</sequence>
<gene>
    <name evidence="1" type="ORF">PARMNEM_LOCUS4112</name>
</gene>
<proteinExistence type="predicted"/>
<evidence type="ECO:0008006" key="3">
    <source>
        <dbReference type="Google" id="ProtNLM"/>
    </source>
</evidence>
<reference evidence="1 2" key="1">
    <citation type="submission" date="2023-11" db="EMBL/GenBank/DDBJ databases">
        <authorList>
            <person name="Hedman E."/>
            <person name="Englund M."/>
            <person name="Stromberg M."/>
            <person name="Nyberg Akerstrom W."/>
            <person name="Nylinder S."/>
            <person name="Jareborg N."/>
            <person name="Kallberg Y."/>
            <person name="Kronander E."/>
        </authorList>
    </citation>
    <scope>NUCLEOTIDE SEQUENCE [LARGE SCALE GENOMIC DNA]</scope>
</reference>
<dbReference type="AlphaFoldDB" id="A0AAV1KHR4"/>
<evidence type="ECO:0000313" key="1">
    <source>
        <dbReference type="EMBL" id="CAK1582608.1"/>
    </source>
</evidence>
<name>A0AAV1KHR4_9NEOP</name>
<evidence type="ECO:0000313" key="2">
    <source>
        <dbReference type="Proteomes" id="UP001314205"/>
    </source>
</evidence>
<dbReference type="Proteomes" id="UP001314205">
    <property type="component" value="Unassembled WGS sequence"/>
</dbReference>
<dbReference type="EMBL" id="CAVLGL010000046">
    <property type="protein sequence ID" value="CAK1582608.1"/>
    <property type="molecule type" value="Genomic_DNA"/>
</dbReference>
<organism evidence="1 2">
    <name type="scientific">Parnassius mnemosyne</name>
    <name type="common">clouded apollo</name>
    <dbReference type="NCBI Taxonomy" id="213953"/>
    <lineage>
        <taxon>Eukaryota</taxon>
        <taxon>Metazoa</taxon>
        <taxon>Ecdysozoa</taxon>
        <taxon>Arthropoda</taxon>
        <taxon>Hexapoda</taxon>
        <taxon>Insecta</taxon>
        <taxon>Pterygota</taxon>
        <taxon>Neoptera</taxon>
        <taxon>Endopterygota</taxon>
        <taxon>Lepidoptera</taxon>
        <taxon>Glossata</taxon>
        <taxon>Ditrysia</taxon>
        <taxon>Papilionoidea</taxon>
        <taxon>Papilionidae</taxon>
        <taxon>Parnassiinae</taxon>
        <taxon>Parnassini</taxon>
        <taxon>Parnassius</taxon>
        <taxon>Driopa</taxon>
    </lineage>
</organism>
<protein>
    <recommendedName>
        <fullName evidence="3">Reverse transcriptase</fullName>
    </recommendedName>
</protein>
<accession>A0AAV1KHR4</accession>
<comment type="caution">
    <text evidence="1">The sequence shown here is derived from an EMBL/GenBank/DDBJ whole genome shotgun (WGS) entry which is preliminary data.</text>
</comment>